<feature type="region of interest" description="Disordered" evidence="1">
    <location>
        <begin position="198"/>
        <end position="245"/>
    </location>
</feature>
<protein>
    <submittedName>
        <fullName evidence="2">Uncharacterized protein</fullName>
    </submittedName>
</protein>
<sequence length="262" mass="29087">MDTFIKIFPREVTKGGKEYTLLKSEPESPEYKWKSRVNENSTLDVTCCKRICKKSIAVQTILNHGVRNFKRVNINIADSKQNEFLQTQGPNVSNIYAHNSNKCIAVQHHIELRLTDDIPKTTPLTVMYNKCVCTERRMFEKCVGPRTATWKRGPYSKNSFSLGTAEHRRLQRNSCSTRMIGGYRVPVYVDVAGGGTGVEDTEGDGSVGNGVGGGVEYTLRSGGSVGRGEDSPNPPRPVIEDPPDSICPWTLRIPNIDVVPVE</sequence>
<organism evidence="2 3">
    <name type="scientific">Arctia plantaginis</name>
    <name type="common">Wood tiger moth</name>
    <name type="synonym">Phalaena plantaginis</name>
    <dbReference type="NCBI Taxonomy" id="874455"/>
    <lineage>
        <taxon>Eukaryota</taxon>
        <taxon>Metazoa</taxon>
        <taxon>Ecdysozoa</taxon>
        <taxon>Arthropoda</taxon>
        <taxon>Hexapoda</taxon>
        <taxon>Insecta</taxon>
        <taxon>Pterygota</taxon>
        <taxon>Neoptera</taxon>
        <taxon>Endopterygota</taxon>
        <taxon>Lepidoptera</taxon>
        <taxon>Glossata</taxon>
        <taxon>Ditrysia</taxon>
        <taxon>Noctuoidea</taxon>
        <taxon>Erebidae</taxon>
        <taxon>Arctiinae</taxon>
        <taxon>Arctia</taxon>
    </lineage>
</organism>
<name>A0A8S1BKE0_ARCPL</name>
<dbReference type="AlphaFoldDB" id="A0A8S1BKE0"/>
<proteinExistence type="predicted"/>
<evidence type="ECO:0000313" key="2">
    <source>
        <dbReference type="EMBL" id="CAB3259088.1"/>
    </source>
</evidence>
<accession>A0A8S1BKE0</accession>
<reference evidence="2 3" key="1">
    <citation type="submission" date="2020-04" db="EMBL/GenBank/DDBJ databases">
        <authorList>
            <person name="Wallbank WR R."/>
            <person name="Pardo Diaz C."/>
            <person name="Kozak K."/>
            <person name="Martin S."/>
            <person name="Jiggins C."/>
            <person name="Moest M."/>
            <person name="Warren A I."/>
            <person name="Byers J.R.P. K."/>
            <person name="Montejo-Kovacevich G."/>
            <person name="Yen C E."/>
        </authorList>
    </citation>
    <scope>NUCLEOTIDE SEQUENCE [LARGE SCALE GENOMIC DNA]</scope>
</reference>
<dbReference type="EMBL" id="CADEBC010000602">
    <property type="protein sequence ID" value="CAB3259088.1"/>
    <property type="molecule type" value="Genomic_DNA"/>
</dbReference>
<keyword evidence="3" id="KW-1185">Reference proteome</keyword>
<feature type="compositionally biased region" description="Gly residues" evidence="1">
    <location>
        <begin position="205"/>
        <end position="215"/>
    </location>
</feature>
<evidence type="ECO:0000256" key="1">
    <source>
        <dbReference type="SAM" id="MobiDB-lite"/>
    </source>
</evidence>
<evidence type="ECO:0000313" key="3">
    <source>
        <dbReference type="Proteomes" id="UP000494106"/>
    </source>
</evidence>
<dbReference type="OrthoDB" id="7453978at2759"/>
<gene>
    <name evidence="2" type="ORF">APLA_LOCUS16861</name>
</gene>
<comment type="caution">
    <text evidence="2">The sequence shown here is derived from an EMBL/GenBank/DDBJ whole genome shotgun (WGS) entry which is preliminary data.</text>
</comment>
<dbReference type="Proteomes" id="UP000494106">
    <property type="component" value="Unassembled WGS sequence"/>
</dbReference>